<proteinExistence type="inferred from homology"/>
<dbReference type="InterPro" id="IPR025110">
    <property type="entry name" value="AMP-bd_C"/>
</dbReference>
<dbReference type="Gene3D" id="3.30.300.30">
    <property type="match status" value="1"/>
</dbReference>
<comment type="caution">
    <text evidence="8">The sequence shown here is derived from an EMBL/GenBank/DDBJ whole genome shotgun (WGS) entry which is preliminary data.</text>
</comment>
<dbReference type="InterPro" id="IPR042099">
    <property type="entry name" value="ANL_N_sf"/>
</dbReference>
<dbReference type="RefSeq" id="WP_127612976.1">
    <property type="nucleotide sequence ID" value="NZ_RXOL01000004.1"/>
</dbReference>
<feature type="domain" description="AMP-dependent synthetase/ligase" evidence="6">
    <location>
        <begin position="36"/>
        <end position="396"/>
    </location>
</feature>
<keyword evidence="2 8" id="KW-0436">Ligase</keyword>
<dbReference type="EC" id="6.2.1.44" evidence="4"/>
<keyword evidence="9" id="KW-1185">Reference proteome</keyword>
<dbReference type="Pfam" id="PF00501">
    <property type="entry name" value="AMP-binding"/>
    <property type="match status" value="1"/>
</dbReference>
<dbReference type="InterPro" id="IPR020845">
    <property type="entry name" value="AMP-binding_CS"/>
</dbReference>
<evidence type="ECO:0000256" key="2">
    <source>
        <dbReference type="ARBA" id="ARBA00022598"/>
    </source>
</evidence>
<evidence type="ECO:0000259" key="6">
    <source>
        <dbReference type="Pfam" id="PF00501"/>
    </source>
</evidence>
<evidence type="ECO:0000259" key="7">
    <source>
        <dbReference type="Pfam" id="PF13193"/>
    </source>
</evidence>
<comment type="catalytic activity">
    <reaction evidence="3">
        <text>3-(methylsulfanyl)propanoate + ATP + CoA = 3-(methylsulfanyl)propanoyl-CoA + AMP + diphosphate</text>
        <dbReference type="Rhea" id="RHEA:43052"/>
        <dbReference type="ChEBI" id="CHEBI:30616"/>
        <dbReference type="ChEBI" id="CHEBI:33019"/>
        <dbReference type="ChEBI" id="CHEBI:49016"/>
        <dbReference type="ChEBI" id="CHEBI:57287"/>
        <dbReference type="ChEBI" id="CHEBI:82815"/>
        <dbReference type="ChEBI" id="CHEBI:456215"/>
        <dbReference type="EC" id="6.2.1.44"/>
    </reaction>
    <physiologicalReaction direction="left-to-right" evidence="3">
        <dbReference type="Rhea" id="RHEA:43053"/>
    </physiologicalReaction>
</comment>
<evidence type="ECO:0000256" key="1">
    <source>
        <dbReference type="ARBA" id="ARBA00006432"/>
    </source>
</evidence>
<feature type="domain" description="AMP-binding enzyme C-terminal" evidence="7">
    <location>
        <begin position="447"/>
        <end position="522"/>
    </location>
</feature>
<gene>
    <name evidence="8" type="ORF">EKN06_11105</name>
</gene>
<protein>
    <recommendedName>
        <fullName evidence="5">3-methylmercaptopropionyl-CoA ligase</fullName>
        <ecNumber evidence="4">6.2.1.44</ecNumber>
    </recommendedName>
</protein>
<dbReference type="OrthoDB" id="9803968at2"/>
<dbReference type="AlphaFoldDB" id="A0A437GWQ7"/>
<dbReference type="Proteomes" id="UP000283003">
    <property type="component" value="Unassembled WGS sequence"/>
</dbReference>
<evidence type="ECO:0000256" key="3">
    <source>
        <dbReference type="ARBA" id="ARBA00051915"/>
    </source>
</evidence>
<dbReference type="Gene3D" id="3.40.50.12780">
    <property type="entry name" value="N-terminal domain of ligase-like"/>
    <property type="match status" value="1"/>
</dbReference>
<dbReference type="GO" id="GO:0006631">
    <property type="term" value="P:fatty acid metabolic process"/>
    <property type="evidence" value="ECO:0007669"/>
    <property type="project" value="TreeGrafter"/>
</dbReference>
<evidence type="ECO:0000313" key="8">
    <source>
        <dbReference type="EMBL" id="RVQ66555.1"/>
    </source>
</evidence>
<dbReference type="PROSITE" id="PS00455">
    <property type="entry name" value="AMP_BINDING"/>
    <property type="match status" value="1"/>
</dbReference>
<evidence type="ECO:0000313" key="9">
    <source>
        <dbReference type="Proteomes" id="UP000283003"/>
    </source>
</evidence>
<comment type="similarity">
    <text evidence="1">Belongs to the ATP-dependent AMP-binding enzyme family.</text>
</comment>
<dbReference type="PANTHER" id="PTHR43201:SF5">
    <property type="entry name" value="MEDIUM-CHAIN ACYL-COA LIGASE ACSF2, MITOCHONDRIAL"/>
    <property type="match status" value="1"/>
</dbReference>
<evidence type="ECO:0000256" key="4">
    <source>
        <dbReference type="ARBA" id="ARBA00066616"/>
    </source>
</evidence>
<dbReference type="Pfam" id="PF13193">
    <property type="entry name" value="AMP-binding_C"/>
    <property type="match status" value="1"/>
</dbReference>
<dbReference type="InterPro" id="IPR045851">
    <property type="entry name" value="AMP-bd_C_sf"/>
</dbReference>
<organism evidence="8 9">
    <name type="scientific">Croceicoccus ponticola</name>
    <dbReference type="NCBI Taxonomy" id="2217664"/>
    <lineage>
        <taxon>Bacteria</taxon>
        <taxon>Pseudomonadati</taxon>
        <taxon>Pseudomonadota</taxon>
        <taxon>Alphaproteobacteria</taxon>
        <taxon>Sphingomonadales</taxon>
        <taxon>Erythrobacteraceae</taxon>
        <taxon>Croceicoccus</taxon>
    </lineage>
</organism>
<accession>A0A437GWQ7</accession>
<dbReference type="FunFam" id="3.30.300.30:FF:000008">
    <property type="entry name" value="2,3-dihydroxybenzoate-AMP ligase"/>
    <property type="match status" value="1"/>
</dbReference>
<dbReference type="PANTHER" id="PTHR43201">
    <property type="entry name" value="ACYL-COA SYNTHETASE"/>
    <property type="match status" value="1"/>
</dbReference>
<evidence type="ECO:0000256" key="5">
    <source>
        <dbReference type="ARBA" id="ARBA00067668"/>
    </source>
</evidence>
<reference evidence="8 9" key="1">
    <citation type="submission" date="2018-12" db="EMBL/GenBank/DDBJ databases">
        <title>Croceicoccus ponticola sp. nov., a lipolytic bacterium isolated from seawater.</title>
        <authorList>
            <person name="Yoon J.-H."/>
        </authorList>
    </citation>
    <scope>NUCLEOTIDE SEQUENCE [LARGE SCALE GENOMIC DNA]</scope>
    <source>
        <strain evidence="8 9">GM-16</strain>
    </source>
</reference>
<name>A0A437GWQ7_9SPHN</name>
<dbReference type="InterPro" id="IPR000873">
    <property type="entry name" value="AMP-dep_synth/lig_dom"/>
</dbReference>
<dbReference type="SUPFAM" id="SSF56801">
    <property type="entry name" value="Acetyl-CoA synthetase-like"/>
    <property type="match status" value="1"/>
</dbReference>
<sequence>MARLEMPWNWLELPPAHMRAFADQWQGRTIADFARSRAADEPDRLALIDGVRSLTFGAWLDEAQALANALAARGLETGDVVAFQTPNWHEAGILNLACAILGLVVNPIVPIYRDAEVVMMLNDCRARAIFTCTTFRRFDFAEMARRLQPGLPDLDFTFTVRGDGPDDMSALIEEGRALTPAKPDVDPRSVKMVLFTSGTTGRPKGVLHSHDTLENIVRKSYAHWGVTDRDTTIMPSPVTHISGYVNGLESPLICGTTVILMETWNADDALSLIEQHAVVGTVAATPFLVELADAARKASTRLPSLRFFACGGAAVPPDLIPAANAAFDNLTAFRVFGASEVPLVTFGWPRNEHLAATTDGEVIDYDVKIVDDEGKPVPVGNEGEILARGPSMMLGYADEAQSRAAFDNDGYFRTGDLGTLSAEGAITITGRKKDLIIRGGENISAVEIEDVLRTHPQVRDASVVAMPHERLGESVCAYIISEGEPATVEALCAHMHESGLAKQKTPERFEFVDDFPRTASGKIRKDQLRADVKAKIENAKAEA</sequence>
<dbReference type="EMBL" id="RXOL01000004">
    <property type="protein sequence ID" value="RVQ66555.1"/>
    <property type="molecule type" value="Genomic_DNA"/>
</dbReference>
<dbReference type="GO" id="GO:0031956">
    <property type="term" value="F:medium-chain fatty acid-CoA ligase activity"/>
    <property type="evidence" value="ECO:0007669"/>
    <property type="project" value="TreeGrafter"/>
</dbReference>